<organism evidence="2">
    <name type="scientific">uncultured actinobacterium HF0200_20K23</name>
    <dbReference type="NCBI Taxonomy" id="711001"/>
    <lineage>
        <taxon>Bacteria</taxon>
        <taxon>Bacillati</taxon>
        <taxon>Actinomycetota</taxon>
        <taxon>Actinomycetes</taxon>
        <taxon>environmental samples</taxon>
    </lineage>
</organism>
<reference evidence="2" key="1">
    <citation type="journal article" date="2011" name="Environ. Microbiol.">
        <title>Time-series analyses of Monterey Bay coastal microbial picoplankton using a 'genome proxy' microarray.</title>
        <authorList>
            <person name="Rich V.I."/>
            <person name="Pham V.D."/>
            <person name="Eppley J."/>
            <person name="Shi Y."/>
            <person name="DeLong E.F."/>
        </authorList>
    </citation>
    <scope>NUCLEOTIDE SEQUENCE</scope>
</reference>
<accession>E0XUG4</accession>
<feature type="compositionally biased region" description="Basic residues" evidence="1">
    <location>
        <begin position="52"/>
        <end position="73"/>
    </location>
</feature>
<dbReference type="EMBL" id="GU474880">
    <property type="protein sequence ID" value="ADI18055.1"/>
    <property type="molecule type" value="Genomic_DNA"/>
</dbReference>
<name>E0XUG4_9ACTN</name>
<sequence length="93" mass="10251">MTMSGLTRLCGSISGYVSNSRSPALAFIVLCSVVKERCGYIKQQHDDTRLPAKAKRRCRSQSALRKQRLRAKGHPTGGKGAAATLWPLFIVKY</sequence>
<dbReference type="AlphaFoldDB" id="E0XUG4"/>
<protein>
    <submittedName>
        <fullName evidence="2">Uncharacterized protein</fullName>
    </submittedName>
</protein>
<evidence type="ECO:0000313" key="2">
    <source>
        <dbReference type="EMBL" id="ADI18055.1"/>
    </source>
</evidence>
<evidence type="ECO:0000256" key="1">
    <source>
        <dbReference type="SAM" id="MobiDB-lite"/>
    </source>
</evidence>
<feature type="region of interest" description="Disordered" evidence="1">
    <location>
        <begin position="51"/>
        <end position="79"/>
    </location>
</feature>
<proteinExistence type="predicted"/>